<dbReference type="SUPFAM" id="SSF52540">
    <property type="entry name" value="P-loop containing nucleoside triphosphate hydrolases"/>
    <property type="match status" value="2"/>
</dbReference>
<evidence type="ECO:0000256" key="3">
    <source>
        <dbReference type="ARBA" id="ARBA00022741"/>
    </source>
</evidence>
<dbReference type="SMART" id="SM00382">
    <property type="entry name" value="AAA"/>
    <property type="match status" value="2"/>
</dbReference>
<dbReference type="InterPro" id="IPR027417">
    <property type="entry name" value="P-loop_NTPase"/>
</dbReference>
<dbReference type="GO" id="GO:0005524">
    <property type="term" value="F:ATP binding"/>
    <property type="evidence" value="ECO:0007669"/>
    <property type="project" value="UniProtKB-KW"/>
</dbReference>
<dbReference type="RefSeq" id="WP_065990287.1">
    <property type="nucleotide sequence ID" value="NZ_MDEN01000065.1"/>
</dbReference>
<dbReference type="AlphaFoldDB" id="A0A1C2DQZ3"/>
<dbReference type="Gene3D" id="3.40.50.300">
    <property type="entry name" value="P-loop containing nucleotide triphosphate hydrolases"/>
    <property type="match status" value="2"/>
</dbReference>
<gene>
    <name evidence="6" type="ORF">BBI10_16840</name>
</gene>
<dbReference type="PANTHER" id="PTHR43790:SF9">
    <property type="entry name" value="GALACTOFURANOSE TRANSPORTER ATP-BINDING PROTEIN YTFR"/>
    <property type="match status" value="1"/>
</dbReference>
<dbReference type="OrthoDB" id="9805029at2"/>
<dbReference type="PROSITE" id="PS50893">
    <property type="entry name" value="ABC_TRANSPORTER_2"/>
    <property type="match status" value="2"/>
</dbReference>
<protein>
    <submittedName>
        <fullName evidence="6">ABC transporter ATP-binding protein</fullName>
    </submittedName>
</protein>
<feature type="domain" description="ABC transporter" evidence="5">
    <location>
        <begin position="262"/>
        <end position="483"/>
    </location>
</feature>
<keyword evidence="2" id="KW-0677">Repeat</keyword>
<evidence type="ECO:0000256" key="4">
    <source>
        <dbReference type="ARBA" id="ARBA00022840"/>
    </source>
</evidence>
<feature type="domain" description="ABC transporter" evidence="5">
    <location>
        <begin position="9"/>
        <end position="249"/>
    </location>
</feature>
<proteinExistence type="predicted"/>
<dbReference type="CDD" id="cd03216">
    <property type="entry name" value="ABC_Carb_Monos_I"/>
    <property type="match status" value="1"/>
</dbReference>
<dbReference type="Proteomes" id="UP000095143">
    <property type="component" value="Unassembled WGS sequence"/>
</dbReference>
<dbReference type="InterPro" id="IPR050107">
    <property type="entry name" value="ABC_carbohydrate_import_ATPase"/>
</dbReference>
<keyword evidence="3" id="KW-0547">Nucleotide-binding</keyword>
<dbReference type="GO" id="GO:0016887">
    <property type="term" value="F:ATP hydrolysis activity"/>
    <property type="evidence" value="ECO:0007669"/>
    <property type="project" value="InterPro"/>
</dbReference>
<name>A0A1C2DQZ3_9PSED</name>
<reference evidence="6 7" key="1">
    <citation type="submission" date="2016-08" db="EMBL/GenBank/DDBJ databases">
        <title>Whole genome sequence of Pseudomonas graminis strain UASWS1507, a potential biological control agent for agriculture.</title>
        <authorList>
            <person name="Crovadore J."/>
            <person name="Calmin G."/>
            <person name="Chablais R."/>
            <person name="Cochard B."/>
            <person name="Lefort F."/>
        </authorList>
    </citation>
    <scope>NUCLEOTIDE SEQUENCE [LARGE SCALE GENOMIC DNA]</scope>
    <source>
        <strain evidence="6 7">UASWS1507</strain>
    </source>
</reference>
<keyword evidence="4 6" id="KW-0067">ATP-binding</keyword>
<dbReference type="PANTHER" id="PTHR43790">
    <property type="entry name" value="CARBOHYDRATE TRANSPORT ATP-BINDING PROTEIN MG119-RELATED"/>
    <property type="match status" value="1"/>
</dbReference>
<comment type="caution">
    <text evidence="6">The sequence shown here is derived from an EMBL/GenBank/DDBJ whole genome shotgun (WGS) entry which is preliminary data.</text>
</comment>
<evidence type="ECO:0000313" key="7">
    <source>
        <dbReference type="Proteomes" id="UP000095143"/>
    </source>
</evidence>
<accession>A0A1C2DQZ3</accession>
<dbReference type="EMBL" id="MDEN01000065">
    <property type="protein sequence ID" value="OCX17198.1"/>
    <property type="molecule type" value="Genomic_DNA"/>
</dbReference>
<dbReference type="InterPro" id="IPR003593">
    <property type="entry name" value="AAA+_ATPase"/>
</dbReference>
<organism evidence="6 7">
    <name type="scientific">Pseudomonas graminis</name>
    <dbReference type="NCBI Taxonomy" id="158627"/>
    <lineage>
        <taxon>Bacteria</taxon>
        <taxon>Pseudomonadati</taxon>
        <taxon>Pseudomonadota</taxon>
        <taxon>Gammaproteobacteria</taxon>
        <taxon>Pseudomonadales</taxon>
        <taxon>Pseudomonadaceae</taxon>
        <taxon>Pseudomonas</taxon>
    </lineage>
</organism>
<dbReference type="Pfam" id="PF00005">
    <property type="entry name" value="ABC_tran"/>
    <property type="match status" value="2"/>
</dbReference>
<evidence type="ECO:0000256" key="1">
    <source>
        <dbReference type="ARBA" id="ARBA00022448"/>
    </source>
</evidence>
<keyword evidence="1" id="KW-0813">Transport</keyword>
<dbReference type="InterPro" id="IPR017871">
    <property type="entry name" value="ABC_transporter-like_CS"/>
</dbReference>
<dbReference type="PROSITE" id="PS00211">
    <property type="entry name" value="ABC_TRANSPORTER_1"/>
    <property type="match status" value="1"/>
</dbReference>
<evidence type="ECO:0000259" key="5">
    <source>
        <dbReference type="PROSITE" id="PS50893"/>
    </source>
</evidence>
<sequence length="485" mass="53011">MNANGPVRVAFAGAGKSFGAVRALSDVDLSVRAGECLGLIGHNGAGKSTLMQVLAGTLAADCGQLLIEGRDLREGYSVQVARQHGIRCVFQELSLCPNLNVAENTRLMSPALRGFGWRRRAGALIEAMLEQIFPGHGIEADDIVADLSIGKRQMVEIARAFINVDERLDLIILDEPTSSLDARVAEQLLRHVRRFVEGGGSIVLISHILGEMLGTCDRIAVMRDGRIVETRAARDFTHDSLVEVMGGTAREQQQAVQAFASRREQGIPRVQQRPARQADGRSVQAFAGEIVGLSGLAGHGQSQLLTQVLRDCVKHGTGASFVAGDRQTDGVFALWSIGENITIGSLNQLKRGVLLDPDAEQTMADDWMKRMGIRTPDMRNPILSLSGGNQQKALFARALASDSQIILMDDPMRGVDVGTKREVYSILMEEAARGRSFIWYTTELEELTYCDHVYVFRDGQAVLDMPRSELSEERILRSSFAEETP</sequence>
<evidence type="ECO:0000313" key="6">
    <source>
        <dbReference type="EMBL" id="OCX17198.1"/>
    </source>
</evidence>
<evidence type="ECO:0000256" key="2">
    <source>
        <dbReference type="ARBA" id="ARBA00022737"/>
    </source>
</evidence>
<dbReference type="InterPro" id="IPR003439">
    <property type="entry name" value="ABC_transporter-like_ATP-bd"/>
</dbReference>